<evidence type="ECO:0000256" key="1">
    <source>
        <dbReference type="ARBA" id="ARBA00001554"/>
    </source>
</evidence>
<evidence type="ECO:0000256" key="4">
    <source>
        <dbReference type="ARBA" id="ARBA00023239"/>
    </source>
</evidence>
<accession>A0AAD4M975</accession>
<comment type="catalytic activity">
    <reaction evidence="1">
        <text>(4aS,6R)-4a-hydroxy-L-erythro-5,6,7,8-tetrahydrobiopterin = (6R)-L-erythro-6,7-dihydrobiopterin + H2O</text>
        <dbReference type="Rhea" id="RHEA:11920"/>
        <dbReference type="ChEBI" id="CHEBI:15377"/>
        <dbReference type="ChEBI" id="CHEBI:15642"/>
        <dbReference type="ChEBI" id="CHEBI:43120"/>
        <dbReference type="EC" id="4.2.1.96"/>
    </reaction>
</comment>
<evidence type="ECO:0000256" key="3">
    <source>
        <dbReference type="ARBA" id="ARBA00013252"/>
    </source>
</evidence>
<dbReference type="GO" id="GO:0006729">
    <property type="term" value="P:tetrahydrobiopterin biosynthetic process"/>
    <property type="evidence" value="ECO:0007669"/>
    <property type="project" value="InterPro"/>
</dbReference>
<dbReference type="InterPro" id="IPR001533">
    <property type="entry name" value="Pterin_deHydtase"/>
</dbReference>
<dbReference type="Proteomes" id="UP001203297">
    <property type="component" value="Unassembled WGS sequence"/>
</dbReference>
<dbReference type="Gene3D" id="3.30.1360.20">
    <property type="entry name" value="Transcriptional coactivator/pterin dehydratase"/>
    <property type="match status" value="1"/>
</dbReference>
<comment type="caution">
    <text evidence="6">The sequence shown here is derived from an EMBL/GenBank/DDBJ whole genome shotgun (WGS) entry which is preliminary data.</text>
</comment>
<proteinExistence type="inferred from homology"/>
<name>A0AAD4M975_9AGAM</name>
<dbReference type="EMBL" id="WTXG01000005">
    <property type="protein sequence ID" value="KAI0305619.1"/>
    <property type="molecule type" value="Genomic_DNA"/>
</dbReference>
<evidence type="ECO:0000313" key="7">
    <source>
        <dbReference type="Proteomes" id="UP001203297"/>
    </source>
</evidence>
<dbReference type="GO" id="GO:0008124">
    <property type="term" value="F:4-alpha-hydroxytetrahydrobiopterin dehydratase activity"/>
    <property type="evidence" value="ECO:0007669"/>
    <property type="project" value="UniProtKB-EC"/>
</dbReference>
<reference evidence="6" key="1">
    <citation type="journal article" date="2022" name="New Phytol.">
        <title>Evolutionary transition to the ectomycorrhizal habit in the genomes of a hyperdiverse lineage of mushroom-forming fungi.</title>
        <authorList>
            <person name="Looney B."/>
            <person name="Miyauchi S."/>
            <person name="Morin E."/>
            <person name="Drula E."/>
            <person name="Courty P.E."/>
            <person name="Kohler A."/>
            <person name="Kuo A."/>
            <person name="LaButti K."/>
            <person name="Pangilinan J."/>
            <person name="Lipzen A."/>
            <person name="Riley R."/>
            <person name="Andreopoulos W."/>
            <person name="He G."/>
            <person name="Johnson J."/>
            <person name="Nolan M."/>
            <person name="Tritt A."/>
            <person name="Barry K.W."/>
            <person name="Grigoriev I.V."/>
            <person name="Nagy L.G."/>
            <person name="Hibbett D."/>
            <person name="Henrissat B."/>
            <person name="Matheny P.B."/>
            <person name="Labbe J."/>
            <person name="Martin F.M."/>
        </authorList>
    </citation>
    <scope>NUCLEOTIDE SEQUENCE</scope>
    <source>
        <strain evidence="6">BPL690</strain>
    </source>
</reference>
<evidence type="ECO:0000313" key="6">
    <source>
        <dbReference type="EMBL" id="KAI0305619.1"/>
    </source>
</evidence>
<feature type="compositionally biased region" description="Basic and acidic residues" evidence="5">
    <location>
        <begin position="206"/>
        <end position="223"/>
    </location>
</feature>
<dbReference type="InterPro" id="IPR036428">
    <property type="entry name" value="PCD_sf"/>
</dbReference>
<organism evidence="6 7">
    <name type="scientific">Multifurca ochricompacta</name>
    <dbReference type="NCBI Taxonomy" id="376703"/>
    <lineage>
        <taxon>Eukaryota</taxon>
        <taxon>Fungi</taxon>
        <taxon>Dikarya</taxon>
        <taxon>Basidiomycota</taxon>
        <taxon>Agaricomycotina</taxon>
        <taxon>Agaricomycetes</taxon>
        <taxon>Russulales</taxon>
        <taxon>Russulaceae</taxon>
        <taxon>Multifurca</taxon>
    </lineage>
</organism>
<dbReference type="EC" id="4.2.1.96" evidence="3"/>
<protein>
    <recommendedName>
        <fullName evidence="3">4a-hydroxytetrahydrobiopterin dehydratase</fullName>
        <ecNumber evidence="3">4.2.1.96</ecNumber>
    </recommendedName>
</protein>
<dbReference type="SUPFAM" id="SSF55248">
    <property type="entry name" value="PCD-like"/>
    <property type="match status" value="1"/>
</dbReference>
<keyword evidence="7" id="KW-1185">Reference proteome</keyword>
<keyword evidence="4" id="KW-0456">Lyase</keyword>
<feature type="region of interest" description="Disordered" evidence="5">
    <location>
        <begin position="205"/>
        <end position="229"/>
    </location>
</feature>
<dbReference type="AlphaFoldDB" id="A0AAD4M975"/>
<gene>
    <name evidence="6" type="ORF">B0F90DRAFT_1815213</name>
</gene>
<feature type="region of interest" description="Disordered" evidence="5">
    <location>
        <begin position="60"/>
        <end position="80"/>
    </location>
</feature>
<evidence type="ECO:0000256" key="2">
    <source>
        <dbReference type="ARBA" id="ARBA00006472"/>
    </source>
</evidence>
<comment type="similarity">
    <text evidence="2">Belongs to the pterin-4-alpha-carbinolamine dehydratase family.</text>
</comment>
<dbReference type="Pfam" id="PF01329">
    <property type="entry name" value="Pterin_4a"/>
    <property type="match status" value="1"/>
</dbReference>
<evidence type="ECO:0000256" key="5">
    <source>
        <dbReference type="SAM" id="MobiDB-lite"/>
    </source>
</evidence>
<sequence>MQQVPRITLHGLRRYLFPRAFNLLLRPISVSRGQQVSIRFLSTEPTVAAKTFRAGNRPRNNKLLSVPSLPPPPSRLKGTPSIISTRDIEEYVQPLYLRGWGLAPILPNGNGIAVLRKRFDFANAEALHEFMTALREYEENQQHHAKTDLFEGQHAVLVSTWTHVARKRNGDINDKDIKTEGVTARDIRLAYALEKLFESALAASGDKYDPPIRQEADQPKTVEELEGYS</sequence>